<proteinExistence type="predicted"/>
<comment type="caution">
    <text evidence="1">The sequence shown here is derived from an EMBL/GenBank/DDBJ whole genome shotgun (WGS) entry which is preliminary data.</text>
</comment>
<gene>
    <name evidence="1" type="ORF">RhiirA4_454641</name>
</gene>
<evidence type="ECO:0000313" key="1">
    <source>
        <dbReference type="EMBL" id="PKY41120.1"/>
    </source>
</evidence>
<sequence>MRKQERLLFTKEKSDLISLRNKRIIFKDQITTLDGSFLETWPEIKNKLNNKFKGRTPQWFKKLEADVQPKMFYWQQTHH</sequence>
<keyword evidence="2" id="KW-1185">Reference proteome</keyword>
<dbReference type="EMBL" id="LLXI01000133">
    <property type="protein sequence ID" value="PKY41120.1"/>
    <property type="molecule type" value="Genomic_DNA"/>
</dbReference>
<protein>
    <submittedName>
        <fullName evidence="1">Uncharacterized protein</fullName>
    </submittedName>
</protein>
<dbReference type="AlphaFoldDB" id="A0A2I1G3B7"/>
<organism evidence="1 2">
    <name type="scientific">Rhizophagus irregularis</name>
    <dbReference type="NCBI Taxonomy" id="588596"/>
    <lineage>
        <taxon>Eukaryota</taxon>
        <taxon>Fungi</taxon>
        <taxon>Fungi incertae sedis</taxon>
        <taxon>Mucoromycota</taxon>
        <taxon>Glomeromycotina</taxon>
        <taxon>Glomeromycetes</taxon>
        <taxon>Glomerales</taxon>
        <taxon>Glomeraceae</taxon>
        <taxon>Rhizophagus</taxon>
    </lineage>
</organism>
<dbReference type="Proteomes" id="UP000234323">
    <property type="component" value="Unassembled WGS sequence"/>
</dbReference>
<accession>A0A2I1G3B7</accession>
<reference evidence="1 2" key="1">
    <citation type="submission" date="2015-10" db="EMBL/GenBank/DDBJ databases">
        <title>Genome analyses suggest a sexual origin of heterokaryosis in a supposedly ancient asexual fungus.</title>
        <authorList>
            <person name="Ropars J."/>
            <person name="Sedzielewska K."/>
            <person name="Noel J."/>
            <person name="Charron P."/>
            <person name="Farinelli L."/>
            <person name="Marton T."/>
            <person name="Kruger M."/>
            <person name="Pelin A."/>
            <person name="Brachmann A."/>
            <person name="Corradi N."/>
        </authorList>
    </citation>
    <scope>NUCLEOTIDE SEQUENCE [LARGE SCALE GENOMIC DNA]</scope>
    <source>
        <strain evidence="1 2">A4</strain>
    </source>
</reference>
<evidence type="ECO:0000313" key="2">
    <source>
        <dbReference type="Proteomes" id="UP000234323"/>
    </source>
</evidence>
<name>A0A2I1G3B7_9GLOM</name>